<dbReference type="GO" id="GO:0006412">
    <property type="term" value="P:translation"/>
    <property type="evidence" value="ECO:0007669"/>
    <property type="project" value="InterPro"/>
</dbReference>
<reference evidence="7 8" key="1">
    <citation type="journal article" date="2016" name="Nat. Commun.">
        <title>Thousands of microbial genomes shed light on interconnected biogeochemical processes in an aquifer system.</title>
        <authorList>
            <person name="Anantharaman K."/>
            <person name="Brown C.T."/>
            <person name="Hug L.A."/>
            <person name="Sharon I."/>
            <person name="Castelle C.J."/>
            <person name="Probst A.J."/>
            <person name="Thomas B.C."/>
            <person name="Singh A."/>
            <person name="Wilkins M.J."/>
            <person name="Karaoz U."/>
            <person name="Brodie E.L."/>
            <person name="Williams K.H."/>
            <person name="Hubbard S.S."/>
            <person name="Banfield J.F."/>
        </authorList>
    </citation>
    <scope>NUCLEOTIDE SEQUENCE [LARGE SCALE GENOMIC DNA]</scope>
</reference>
<evidence type="ECO:0000256" key="5">
    <source>
        <dbReference type="RuleBase" id="RU000660"/>
    </source>
</evidence>
<dbReference type="PANTHER" id="PTHR14413:SF16">
    <property type="entry name" value="LARGE RIBOSOMAL SUBUNIT PROTEIN BL17M"/>
    <property type="match status" value="1"/>
</dbReference>
<accession>A0A1G1XJT4</accession>
<dbReference type="Pfam" id="PF01196">
    <property type="entry name" value="Ribosomal_L17"/>
    <property type="match status" value="1"/>
</dbReference>
<dbReference type="Gene3D" id="3.90.1030.10">
    <property type="entry name" value="Ribosomal protein L17"/>
    <property type="match status" value="1"/>
</dbReference>
<evidence type="ECO:0000256" key="3">
    <source>
        <dbReference type="ARBA" id="ARBA00023274"/>
    </source>
</evidence>
<dbReference type="NCBIfam" id="TIGR00059">
    <property type="entry name" value="L17"/>
    <property type="match status" value="1"/>
</dbReference>
<dbReference type="EMBL" id="MHHY01000009">
    <property type="protein sequence ID" value="OGY40268.1"/>
    <property type="molecule type" value="Genomic_DNA"/>
</dbReference>
<proteinExistence type="inferred from homology"/>
<keyword evidence="3 5" id="KW-0687">Ribonucleoprotein</keyword>
<name>A0A1G1XJT4_9BACT</name>
<dbReference type="AlphaFoldDB" id="A0A1G1XJT4"/>
<dbReference type="GO" id="GO:0022625">
    <property type="term" value="C:cytosolic large ribosomal subunit"/>
    <property type="evidence" value="ECO:0007669"/>
    <property type="project" value="TreeGrafter"/>
</dbReference>
<dbReference type="GO" id="GO:0003735">
    <property type="term" value="F:structural constituent of ribosome"/>
    <property type="evidence" value="ECO:0007669"/>
    <property type="project" value="InterPro"/>
</dbReference>
<comment type="similarity">
    <text evidence="1 5">Belongs to the bacterial ribosomal protein bL17 family.</text>
</comment>
<evidence type="ECO:0000313" key="7">
    <source>
        <dbReference type="EMBL" id="OGY40268.1"/>
    </source>
</evidence>
<evidence type="ECO:0000313" key="8">
    <source>
        <dbReference type="Proteomes" id="UP000178570"/>
    </source>
</evidence>
<comment type="caution">
    <text evidence="7">The sequence shown here is derived from an EMBL/GenBank/DDBJ whole genome shotgun (WGS) entry which is preliminary data.</text>
</comment>
<evidence type="ECO:0000256" key="4">
    <source>
        <dbReference type="ARBA" id="ARBA00035494"/>
    </source>
</evidence>
<organism evidence="7 8">
    <name type="scientific">Candidatus Brennerbacteria bacterium RIFOXYD1_FULL_41_16</name>
    <dbReference type="NCBI Taxonomy" id="1797529"/>
    <lineage>
        <taxon>Bacteria</taxon>
        <taxon>Candidatus Brenneribacteriota</taxon>
    </lineage>
</organism>
<dbReference type="Proteomes" id="UP000178570">
    <property type="component" value="Unassembled WGS sequence"/>
</dbReference>
<evidence type="ECO:0000256" key="2">
    <source>
        <dbReference type="ARBA" id="ARBA00022980"/>
    </source>
</evidence>
<gene>
    <name evidence="7" type="ORF">A2570_03245</name>
</gene>
<dbReference type="InterPro" id="IPR000456">
    <property type="entry name" value="Ribosomal_bL17"/>
</dbReference>
<keyword evidence="2 5" id="KW-0689">Ribosomal protein</keyword>
<protein>
    <recommendedName>
        <fullName evidence="4 6">50S ribosomal protein L17</fullName>
    </recommendedName>
</protein>
<dbReference type="STRING" id="1797529.A2570_03245"/>
<dbReference type="InterPro" id="IPR036373">
    <property type="entry name" value="Ribosomal_bL17_sf"/>
</dbReference>
<dbReference type="SUPFAM" id="SSF64263">
    <property type="entry name" value="Prokaryotic ribosomal protein L17"/>
    <property type="match status" value="1"/>
</dbReference>
<sequence length="124" mass="14387">MRHQKTNRKFGRKVGDRKSFLKGLVHNLAMKEKITTTLSRAKELQKVVAPFITLGKKQTLASYRLLLQRLPKKSAEKIYKDISPRMKDRRGGYTRIVRLTSRMRDASPMAIISFVENEVKEAKK</sequence>
<dbReference type="PANTHER" id="PTHR14413">
    <property type="entry name" value="RIBOSOMAL PROTEIN L17"/>
    <property type="match status" value="1"/>
</dbReference>
<evidence type="ECO:0000256" key="6">
    <source>
        <dbReference type="RuleBase" id="RU000661"/>
    </source>
</evidence>
<evidence type="ECO:0000256" key="1">
    <source>
        <dbReference type="ARBA" id="ARBA00008777"/>
    </source>
</evidence>